<proteinExistence type="predicted"/>
<dbReference type="AlphaFoldDB" id="A0A3A2Z0Z2"/>
<keyword evidence="2" id="KW-1185">Reference proteome</keyword>
<sequence length="61" mass="6842">VERNNGHGAQFVNQYGCVVIEPQGWIDGINHPEWGQLKDQIYSPATAPALNWATYQFGIIQ</sequence>
<dbReference type="SUPFAM" id="SSF74650">
    <property type="entry name" value="Galactose mutarotase-like"/>
    <property type="match status" value="1"/>
</dbReference>
<accession>A0A3A2Z0Z2</accession>
<dbReference type="GO" id="GO:0003824">
    <property type="term" value="F:catalytic activity"/>
    <property type="evidence" value="ECO:0007669"/>
    <property type="project" value="InterPro"/>
</dbReference>
<reference evidence="2" key="1">
    <citation type="submission" date="2017-02" db="EMBL/GenBank/DDBJ databases">
        <authorList>
            <person name="Tafer H."/>
            <person name="Lopandic K."/>
        </authorList>
    </citation>
    <scope>NUCLEOTIDE SEQUENCE [LARGE SCALE GENOMIC DNA]</scope>
    <source>
        <strain evidence="2">CBS 366.77</strain>
    </source>
</reference>
<dbReference type="Proteomes" id="UP000266188">
    <property type="component" value="Unassembled WGS sequence"/>
</dbReference>
<dbReference type="OrthoDB" id="274691at2759"/>
<dbReference type="STRING" id="2070753.A0A3A2Z0Z2"/>
<dbReference type="EMBL" id="MVGC01002827">
    <property type="protein sequence ID" value="RJE16759.1"/>
    <property type="molecule type" value="Genomic_DNA"/>
</dbReference>
<dbReference type="InterPro" id="IPR014718">
    <property type="entry name" value="GH-type_carb-bd"/>
</dbReference>
<dbReference type="InterPro" id="IPR011013">
    <property type="entry name" value="Gal_mutarotase_sf_dom"/>
</dbReference>
<dbReference type="GO" id="GO:0030246">
    <property type="term" value="F:carbohydrate binding"/>
    <property type="evidence" value="ECO:0007669"/>
    <property type="project" value="InterPro"/>
</dbReference>
<evidence type="ECO:0000313" key="2">
    <source>
        <dbReference type="Proteomes" id="UP000266188"/>
    </source>
</evidence>
<name>A0A3A2Z0Z2_9EURO</name>
<gene>
    <name evidence="1" type="ORF">PHISCL_10904</name>
</gene>
<evidence type="ECO:0000313" key="1">
    <source>
        <dbReference type="EMBL" id="RJE16759.1"/>
    </source>
</evidence>
<organism evidence="1 2">
    <name type="scientific">Aspergillus sclerotialis</name>
    <dbReference type="NCBI Taxonomy" id="2070753"/>
    <lineage>
        <taxon>Eukaryota</taxon>
        <taxon>Fungi</taxon>
        <taxon>Dikarya</taxon>
        <taxon>Ascomycota</taxon>
        <taxon>Pezizomycotina</taxon>
        <taxon>Eurotiomycetes</taxon>
        <taxon>Eurotiomycetidae</taxon>
        <taxon>Eurotiales</taxon>
        <taxon>Aspergillaceae</taxon>
        <taxon>Aspergillus</taxon>
        <taxon>Aspergillus subgen. Polypaecilum</taxon>
    </lineage>
</organism>
<dbReference type="Gene3D" id="2.70.98.10">
    <property type="match status" value="1"/>
</dbReference>
<dbReference type="GO" id="GO:0005975">
    <property type="term" value="P:carbohydrate metabolic process"/>
    <property type="evidence" value="ECO:0007669"/>
    <property type="project" value="InterPro"/>
</dbReference>
<protein>
    <submittedName>
        <fullName evidence="1">Aldose 1-epimerase</fullName>
    </submittedName>
</protein>
<feature type="non-terminal residue" evidence="1">
    <location>
        <position position="1"/>
    </location>
</feature>
<comment type="caution">
    <text evidence="1">The sequence shown here is derived from an EMBL/GenBank/DDBJ whole genome shotgun (WGS) entry which is preliminary data.</text>
</comment>